<sequence length="164" mass="19149">MAEISLLNYTHFRCRFSPRRSQSQDYVNTELAVQHWYHGAMERRVAEENLSGMPNGTFLVRFMKHTKVEQAQDGRYYLDESTMFATVVELVNYYRDHNLRESFETLNTCLNEAFIPKPVYIAIHNFEATEANLLSLEVGQRVYVINRAGESRGWWKGRSGSRVS</sequence>
<reference evidence="8" key="1">
    <citation type="submission" date="2016-06" db="UniProtKB">
        <authorList>
            <consortium name="WormBaseParasite"/>
        </authorList>
    </citation>
    <scope>IDENTIFICATION</scope>
</reference>
<dbReference type="AlphaFoldDB" id="A0A183ET08"/>
<dbReference type="PROSITE" id="PS50001">
    <property type="entry name" value="SH2"/>
    <property type="match status" value="1"/>
</dbReference>
<feature type="domain" description="SH3" evidence="5">
    <location>
        <begin position="115"/>
        <end position="164"/>
    </location>
</feature>
<dbReference type="SUPFAM" id="SSF50044">
    <property type="entry name" value="SH3-domain"/>
    <property type="match status" value="1"/>
</dbReference>
<evidence type="ECO:0000256" key="3">
    <source>
        <dbReference type="PROSITE-ProRule" id="PRU00192"/>
    </source>
</evidence>
<dbReference type="InterPro" id="IPR001452">
    <property type="entry name" value="SH3_domain"/>
</dbReference>
<proteinExistence type="predicted"/>
<dbReference type="SUPFAM" id="SSF55550">
    <property type="entry name" value="SH2 domain"/>
    <property type="match status" value="1"/>
</dbReference>
<dbReference type="GO" id="GO:0005085">
    <property type="term" value="F:guanyl-nucleotide exchange factor activity"/>
    <property type="evidence" value="ECO:0007669"/>
    <property type="project" value="TreeGrafter"/>
</dbReference>
<evidence type="ECO:0000256" key="2">
    <source>
        <dbReference type="PROSITE-ProRule" id="PRU00191"/>
    </source>
</evidence>
<dbReference type="Gene3D" id="3.30.505.10">
    <property type="entry name" value="SH2 domain"/>
    <property type="match status" value="2"/>
</dbReference>
<keyword evidence="1 3" id="KW-0728">SH3 domain</keyword>
<keyword evidence="2" id="KW-0727">SH2 domain</keyword>
<feature type="domain" description="SH2" evidence="4">
    <location>
        <begin position="36"/>
        <end position="119"/>
    </location>
</feature>
<dbReference type="Proteomes" id="UP000271098">
    <property type="component" value="Unassembled WGS sequence"/>
</dbReference>
<protein>
    <submittedName>
        <fullName evidence="8">SH3 domain-containing protein</fullName>
    </submittedName>
</protein>
<dbReference type="GO" id="GO:0016477">
    <property type="term" value="P:cell migration"/>
    <property type="evidence" value="ECO:0007669"/>
    <property type="project" value="TreeGrafter"/>
</dbReference>
<evidence type="ECO:0000313" key="6">
    <source>
        <dbReference type="EMBL" id="VDN42393.1"/>
    </source>
</evidence>
<dbReference type="PRINTS" id="PR00401">
    <property type="entry name" value="SH2DOMAIN"/>
</dbReference>
<keyword evidence="7" id="KW-1185">Reference proteome</keyword>
<dbReference type="Pfam" id="PF00018">
    <property type="entry name" value="SH3_1"/>
    <property type="match status" value="1"/>
</dbReference>
<evidence type="ECO:0000313" key="8">
    <source>
        <dbReference type="WBParaSite" id="GPUH_0002412901-mRNA-1"/>
    </source>
</evidence>
<evidence type="ECO:0000259" key="5">
    <source>
        <dbReference type="PROSITE" id="PS50002"/>
    </source>
</evidence>
<evidence type="ECO:0000259" key="4">
    <source>
        <dbReference type="PROSITE" id="PS50001"/>
    </source>
</evidence>
<accession>A0A183ET08</accession>
<gene>
    <name evidence="6" type="ORF">GPUH_LOCUS24099</name>
</gene>
<dbReference type="PROSITE" id="PS50002">
    <property type="entry name" value="SH3"/>
    <property type="match status" value="1"/>
</dbReference>
<dbReference type="WBParaSite" id="GPUH_0002412901-mRNA-1">
    <property type="protein sequence ID" value="GPUH_0002412901-mRNA-1"/>
    <property type="gene ID" value="GPUH_0002412901"/>
</dbReference>
<dbReference type="PANTHER" id="PTHR45818">
    <property type="entry name" value="PROTEIN VAV"/>
    <property type="match status" value="1"/>
</dbReference>
<evidence type="ECO:0000313" key="7">
    <source>
        <dbReference type="Proteomes" id="UP000271098"/>
    </source>
</evidence>
<dbReference type="Gene3D" id="2.30.30.40">
    <property type="entry name" value="SH3 Domains"/>
    <property type="match status" value="1"/>
</dbReference>
<dbReference type="OrthoDB" id="5340910at2759"/>
<evidence type="ECO:0000256" key="1">
    <source>
        <dbReference type="ARBA" id="ARBA00022443"/>
    </source>
</evidence>
<dbReference type="Pfam" id="PF00017">
    <property type="entry name" value="SH2"/>
    <property type="match status" value="1"/>
</dbReference>
<dbReference type="InterPro" id="IPR036028">
    <property type="entry name" value="SH3-like_dom_sf"/>
</dbReference>
<dbReference type="InterPro" id="IPR000980">
    <property type="entry name" value="SH2"/>
</dbReference>
<dbReference type="PANTHER" id="PTHR45818:SF3">
    <property type="entry name" value="PROTEIN VAV"/>
    <property type="match status" value="1"/>
</dbReference>
<reference evidence="6 7" key="2">
    <citation type="submission" date="2018-11" db="EMBL/GenBank/DDBJ databases">
        <authorList>
            <consortium name="Pathogen Informatics"/>
        </authorList>
    </citation>
    <scope>NUCLEOTIDE SEQUENCE [LARGE SCALE GENOMIC DNA]</scope>
</reference>
<name>A0A183ET08_9BILA</name>
<dbReference type="SMART" id="SM00252">
    <property type="entry name" value="SH2"/>
    <property type="match status" value="1"/>
</dbReference>
<dbReference type="EMBL" id="UYRT01100037">
    <property type="protein sequence ID" value="VDN42393.1"/>
    <property type="molecule type" value="Genomic_DNA"/>
</dbReference>
<dbReference type="CDD" id="cd00174">
    <property type="entry name" value="SH3"/>
    <property type="match status" value="1"/>
</dbReference>
<organism evidence="8">
    <name type="scientific">Gongylonema pulchrum</name>
    <dbReference type="NCBI Taxonomy" id="637853"/>
    <lineage>
        <taxon>Eukaryota</taxon>
        <taxon>Metazoa</taxon>
        <taxon>Ecdysozoa</taxon>
        <taxon>Nematoda</taxon>
        <taxon>Chromadorea</taxon>
        <taxon>Rhabditida</taxon>
        <taxon>Spirurina</taxon>
        <taxon>Spiruromorpha</taxon>
        <taxon>Spiruroidea</taxon>
        <taxon>Gongylonematidae</taxon>
        <taxon>Gongylonema</taxon>
    </lineage>
</organism>
<dbReference type="GO" id="GO:0005737">
    <property type="term" value="C:cytoplasm"/>
    <property type="evidence" value="ECO:0007669"/>
    <property type="project" value="TreeGrafter"/>
</dbReference>
<dbReference type="InterPro" id="IPR036860">
    <property type="entry name" value="SH2_dom_sf"/>
</dbReference>